<protein>
    <submittedName>
        <fullName evidence="2">Glycosyltransferase involved in cell wall biosynthesis</fullName>
    </submittedName>
</protein>
<dbReference type="InterPro" id="IPR027417">
    <property type="entry name" value="P-loop_NTPase"/>
</dbReference>
<sequence>MTRVVLHVGLPKTGTTWLQALLGEHRDVLRESGLLYPFVARDAMFHGALEVRESRNFYGLRAAEVAGSWQRLCDRARSWLDERQAAGLPATAVLSHEVLAGATPAQVEGALRPLADLEVHVVVTARDLGRLVTAQWQERVKLGDTRSFAAWRAESVDGPWRADAARSAFWHRVDPADTLTRWTAALPRGRGHLVVAPAPGAAPGELWRRFAEALAVDPALAPSLPPPANRSLGTLETALVRQVGDAVGRRLPPDVRRRVVKRGWAEGELAAAPPDPASAPLRCPADLLPRLLEATEAWLRQVEGAGHAVHGDLGDLAPVVADPGDPAPDEVPRGPLAARGARGTAERLVLRGLGTAPSPPRPSLADRVRRRPLLSVVVPAWGTEAWLPACLDSALAARHRHLEVVVVDDGSPDRCGEVAEQYAARDGRVRVVRVENGGLGAARNVGTAHTSGDYLAFLDSDDVVPPDGWARLVDSLERSGSDFAVGSVARWEAGSLHEPPWMRRLHAEERRGAVVGEHPELLGDVFAWDKVFRRAWWDAQGLCWPEGIRYEDQPTTTEAFLRGRFDVLREVVYHWRIRDDGTSITQQRASLVDLEDRWETKRMSWASVRRRGDAATQQVALDRVLPGDLHRYFAELPGAPDAWWELLHRMVRELWGERSLVHSGLLPADRLVGWLVEQGRRDDAVAVVEHVAAHRAAAGGPLPRAVDPAGRVRLDLPASVLDVSTVAPAALAVRPHEV</sequence>
<evidence type="ECO:0000313" key="2">
    <source>
        <dbReference type="EMBL" id="NYG53819.1"/>
    </source>
</evidence>
<dbReference type="Gene3D" id="3.40.50.300">
    <property type="entry name" value="P-loop containing nucleotide triphosphate hydrolases"/>
    <property type="match status" value="1"/>
</dbReference>
<keyword evidence="3" id="KW-1185">Reference proteome</keyword>
<dbReference type="SUPFAM" id="SSF52540">
    <property type="entry name" value="P-loop containing nucleoside triphosphate hydrolases"/>
    <property type="match status" value="1"/>
</dbReference>
<dbReference type="Gene3D" id="3.90.550.10">
    <property type="entry name" value="Spore Coat Polysaccharide Biosynthesis Protein SpsA, Chain A"/>
    <property type="match status" value="1"/>
</dbReference>
<accession>A0A7Y9UQZ7</accession>
<dbReference type="Pfam" id="PF00535">
    <property type="entry name" value="Glycos_transf_2"/>
    <property type="match status" value="1"/>
</dbReference>
<dbReference type="PANTHER" id="PTHR22916:SF3">
    <property type="entry name" value="UDP-GLCNAC:BETAGAL BETA-1,3-N-ACETYLGLUCOSAMINYLTRANSFERASE-LIKE PROTEIN 1"/>
    <property type="match status" value="1"/>
</dbReference>
<comment type="caution">
    <text evidence="2">The sequence shown here is derived from an EMBL/GenBank/DDBJ whole genome shotgun (WGS) entry which is preliminary data.</text>
</comment>
<organism evidence="2 3">
    <name type="scientific">Nocardioides perillae</name>
    <dbReference type="NCBI Taxonomy" id="1119534"/>
    <lineage>
        <taxon>Bacteria</taxon>
        <taxon>Bacillati</taxon>
        <taxon>Actinomycetota</taxon>
        <taxon>Actinomycetes</taxon>
        <taxon>Propionibacteriales</taxon>
        <taxon>Nocardioidaceae</taxon>
        <taxon>Nocardioides</taxon>
    </lineage>
</organism>
<evidence type="ECO:0000259" key="1">
    <source>
        <dbReference type="Pfam" id="PF00535"/>
    </source>
</evidence>
<proteinExistence type="predicted"/>
<dbReference type="SUPFAM" id="SSF53448">
    <property type="entry name" value="Nucleotide-diphospho-sugar transferases"/>
    <property type="match status" value="1"/>
</dbReference>
<dbReference type="CDD" id="cd00761">
    <property type="entry name" value="Glyco_tranf_GTA_type"/>
    <property type="match status" value="1"/>
</dbReference>
<evidence type="ECO:0000313" key="3">
    <source>
        <dbReference type="Proteomes" id="UP000544110"/>
    </source>
</evidence>
<reference evidence="2 3" key="1">
    <citation type="submission" date="2020-07" db="EMBL/GenBank/DDBJ databases">
        <title>Sequencing the genomes of 1000 actinobacteria strains.</title>
        <authorList>
            <person name="Klenk H.-P."/>
        </authorList>
    </citation>
    <scope>NUCLEOTIDE SEQUENCE [LARGE SCALE GENOMIC DNA]</scope>
    <source>
        <strain evidence="2 3">DSM 24552</strain>
    </source>
</reference>
<dbReference type="InterPro" id="IPR001173">
    <property type="entry name" value="Glyco_trans_2-like"/>
</dbReference>
<feature type="domain" description="Glycosyltransferase 2-like" evidence="1">
    <location>
        <begin position="375"/>
        <end position="499"/>
    </location>
</feature>
<dbReference type="GO" id="GO:0016758">
    <property type="term" value="F:hexosyltransferase activity"/>
    <property type="evidence" value="ECO:0007669"/>
    <property type="project" value="UniProtKB-ARBA"/>
</dbReference>
<dbReference type="PANTHER" id="PTHR22916">
    <property type="entry name" value="GLYCOSYLTRANSFERASE"/>
    <property type="match status" value="1"/>
</dbReference>
<name>A0A7Y9UQZ7_9ACTN</name>
<dbReference type="AlphaFoldDB" id="A0A7Y9UQZ7"/>
<keyword evidence="2" id="KW-0808">Transferase</keyword>
<gene>
    <name evidence="2" type="ORF">BJ989_000123</name>
</gene>
<dbReference type="InterPro" id="IPR029044">
    <property type="entry name" value="Nucleotide-diphossugar_trans"/>
</dbReference>
<dbReference type="EMBL" id="JACCAC010000001">
    <property type="protein sequence ID" value="NYG53819.1"/>
    <property type="molecule type" value="Genomic_DNA"/>
</dbReference>
<dbReference type="Proteomes" id="UP000544110">
    <property type="component" value="Unassembled WGS sequence"/>
</dbReference>
<dbReference type="RefSeq" id="WP_343048957.1">
    <property type="nucleotide sequence ID" value="NZ_JACCAC010000001.1"/>
</dbReference>